<comment type="caution">
    <text evidence="1">The sequence shown here is derived from an EMBL/GenBank/DDBJ whole genome shotgun (WGS) entry which is preliminary data.</text>
</comment>
<protein>
    <submittedName>
        <fullName evidence="1">Uncharacterized protein</fullName>
    </submittedName>
</protein>
<dbReference type="Proteomes" id="UP000297280">
    <property type="component" value="Unassembled WGS sequence"/>
</dbReference>
<gene>
    <name evidence="1" type="ORF">BPOR_1019g00030</name>
</gene>
<name>A0A4Z1KC67_9HELO</name>
<dbReference type="EMBL" id="PQXO01001013">
    <property type="protein sequence ID" value="TGO81780.1"/>
    <property type="molecule type" value="Genomic_DNA"/>
</dbReference>
<reference evidence="1 2" key="1">
    <citation type="submission" date="2017-12" db="EMBL/GenBank/DDBJ databases">
        <title>Comparative genomics of Botrytis spp.</title>
        <authorList>
            <person name="Valero-Jimenez C.A."/>
            <person name="Tapia P."/>
            <person name="Veloso J."/>
            <person name="Silva-Moreno E."/>
            <person name="Staats M."/>
            <person name="Valdes J.H."/>
            <person name="Van Kan J.A.L."/>
        </authorList>
    </citation>
    <scope>NUCLEOTIDE SEQUENCE [LARGE SCALE GENOMIC DNA]</scope>
    <source>
        <strain evidence="1 2">MUCL3349</strain>
    </source>
</reference>
<accession>A0A4Z1KC67</accession>
<sequence>MGDPLLRMARLLGMGSLGNGPLPDDGVDRTPTERHFYNTRESYASQGWSNHFLSTDERVRYLERSNLAPLSTNRDTFLALPCDHKDGWYMGATHFTCPSVTRFIPCGQEMAYYFNDHGCSPDWLLKGLMLLPWLIREIIYEHVVHYKGLFSLVTTNDMLTSPTETKKTDSDFASNKYYGVITLENKVGMTTNHAMGEFCWIRGFAEVLRRRESDGSQEAKEGFLGFICTRVVWSVKCCNQDWKSDRNTPIIEKSLTWLKRNRFFIPA</sequence>
<keyword evidence="2" id="KW-1185">Reference proteome</keyword>
<evidence type="ECO:0000313" key="1">
    <source>
        <dbReference type="EMBL" id="TGO81780.1"/>
    </source>
</evidence>
<evidence type="ECO:0000313" key="2">
    <source>
        <dbReference type="Proteomes" id="UP000297280"/>
    </source>
</evidence>
<proteinExistence type="predicted"/>
<dbReference type="OrthoDB" id="3542967at2759"/>
<organism evidence="1 2">
    <name type="scientific">Botrytis porri</name>
    <dbReference type="NCBI Taxonomy" id="87229"/>
    <lineage>
        <taxon>Eukaryota</taxon>
        <taxon>Fungi</taxon>
        <taxon>Dikarya</taxon>
        <taxon>Ascomycota</taxon>
        <taxon>Pezizomycotina</taxon>
        <taxon>Leotiomycetes</taxon>
        <taxon>Helotiales</taxon>
        <taxon>Sclerotiniaceae</taxon>
        <taxon>Botrytis</taxon>
    </lineage>
</organism>
<dbReference type="AlphaFoldDB" id="A0A4Z1KC67"/>